<feature type="region of interest" description="Disordered" evidence="1">
    <location>
        <begin position="1"/>
        <end position="26"/>
    </location>
</feature>
<dbReference type="Proteomes" id="UP000028524">
    <property type="component" value="Unassembled WGS sequence"/>
</dbReference>
<dbReference type="InterPro" id="IPR013087">
    <property type="entry name" value="Znf_C2H2_type"/>
</dbReference>
<dbReference type="InParanoid" id="A0A084QBQ7"/>
<feature type="compositionally biased region" description="Polar residues" evidence="1">
    <location>
        <begin position="49"/>
        <end position="68"/>
    </location>
</feature>
<feature type="compositionally biased region" description="Low complexity" evidence="1">
    <location>
        <begin position="1"/>
        <end position="23"/>
    </location>
</feature>
<gene>
    <name evidence="3" type="ORF">S40285_03568</name>
</gene>
<evidence type="ECO:0000313" key="3">
    <source>
        <dbReference type="EMBL" id="KFA61392.1"/>
    </source>
</evidence>
<evidence type="ECO:0000259" key="2">
    <source>
        <dbReference type="SMART" id="SM00355"/>
    </source>
</evidence>
<dbReference type="AlphaFoldDB" id="A0A084QBQ7"/>
<proteinExistence type="predicted"/>
<keyword evidence="4" id="KW-1185">Reference proteome</keyword>
<dbReference type="SMART" id="SM00355">
    <property type="entry name" value="ZnF_C2H2"/>
    <property type="match status" value="2"/>
</dbReference>
<sequence>MSYHYTDSFSSSSYSTYDTYGSSPPAAAYQNAYTTQPLAWSGSSDGSSYAPSTPTSPEMTYANPTQDLPTEGHSFYSYTTSDQYPVPVEYSTSTTPQMPSPCYTEEEQIVISSQDSPLMCLHPDCDARPKRRADLVRHYQQVHLSDVQKESYTCDYPRCQRRDHPFRRRDHFRDHLRDYHKEDIEKRGRAGPSSASDENWVEKCNVSSHWWRCSKCLHRVYISRNGYDCPECNLTCQTKRKEVRRRH</sequence>
<name>A0A084QBQ7_STAC4</name>
<dbReference type="EMBL" id="KL660856">
    <property type="protein sequence ID" value="KFA61392.1"/>
    <property type="molecule type" value="Genomic_DNA"/>
</dbReference>
<feature type="domain" description="C2H2-type" evidence="2">
    <location>
        <begin position="118"/>
        <end position="143"/>
    </location>
</feature>
<dbReference type="Gene3D" id="3.30.160.60">
    <property type="entry name" value="Classic Zinc Finger"/>
    <property type="match status" value="1"/>
</dbReference>
<dbReference type="STRING" id="1283841.A0A084QBQ7"/>
<dbReference type="OrthoDB" id="2687452at2759"/>
<accession>A0A084QBQ7</accession>
<feature type="region of interest" description="Disordered" evidence="1">
    <location>
        <begin position="40"/>
        <end position="76"/>
    </location>
</feature>
<reference evidence="3 4" key="1">
    <citation type="journal article" date="2014" name="BMC Genomics">
        <title>Comparative genome sequencing reveals chemotype-specific gene clusters in the toxigenic black mold Stachybotrys.</title>
        <authorList>
            <person name="Semeiks J."/>
            <person name="Borek D."/>
            <person name="Otwinowski Z."/>
            <person name="Grishin N.V."/>
        </authorList>
    </citation>
    <scope>NUCLEOTIDE SEQUENCE [LARGE SCALE GENOMIC DNA]</scope>
    <source>
        <strain evidence="3 4">IBT 40285</strain>
    </source>
</reference>
<dbReference type="HOGENOM" id="CLU_070615_2_0_1"/>
<organism evidence="3 4">
    <name type="scientific">Stachybotrys chlorohalonatus (strain IBT 40285)</name>
    <dbReference type="NCBI Taxonomy" id="1283841"/>
    <lineage>
        <taxon>Eukaryota</taxon>
        <taxon>Fungi</taxon>
        <taxon>Dikarya</taxon>
        <taxon>Ascomycota</taxon>
        <taxon>Pezizomycotina</taxon>
        <taxon>Sordariomycetes</taxon>
        <taxon>Hypocreomycetidae</taxon>
        <taxon>Hypocreales</taxon>
        <taxon>Stachybotryaceae</taxon>
        <taxon>Stachybotrys</taxon>
    </lineage>
</organism>
<protein>
    <recommendedName>
        <fullName evidence="2">C2H2-type domain-containing protein</fullName>
    </recommendedName>
</protein>
<evidence type="ECO:0000256" key="1">
    <source>
        <dbReference type="SAM" id="MobiDB-lite"/>
    </source>
</evidence>
<feature type="domain" description="C2H2-type" evidence="2">
    <location>
        <begin position="152"/>
        <end position="180"/>
    </location>
</feature>
<dbReference type="OMA" id="REYHCED"/>
<evidence type="ECO:0000313" key="4">
    <source>
        <dbReference type="Proteomes" id="UP000028524"/>
    </source>
</evidence>